<dbReference type="AlphaFoldDB" id="A0A5N4EG81"/>
<name>A0A5N4EG81_CAMDR</name>
<dbReference type="GO" id="GO:0036089">
    <property type="term" value="P:cleavage furrow formation"/>
    <property type="evidence" value="ECO:0007669"/>
    <property type="project" value="TreeGrafter"/>
</dbReference>
<comment type="caution">
    <text evidence="2">The sequence shown here is derived from an EMBL/GenBank/DDBJ whole genome shotgun (WGS) entry which is preliminary data.</text>
</comment>
<reference evidence="2 3" key="1">
    <citation type="journal article" date="2019" name="Mol. Ecol. Resour.">
        <title>Improving Illumina assemblies with Hi-C and long reads: an example with the North African dromedary.</title>
        <authorList>
            <person name="Elbers J.P."/>
            <person name="Rogers M.F."/>
            <person name="Perelman P.L."/>
            <person name="Proskuryakova A.A."/>
            <person name="Serdyukova N.A."/>
            <person name="Johnson W.E."/>
            <person name="Horin P."/>
            <person name="Corander J."/>
            <person name="Murphy D."/>
            <person name="Burger P.A."/>
        </authorList>
    </citation>
    <scope>NUCLEOTIDE SEQUENCE [LARGE SCALE GENOMIC DNA]</scope>
    <source>
        <strain evidence="2">Drom800</strain>
        <tissue evidence="2">Blood</tissue>
    </source>
</reference>
<accession>A0A5N4EG81</accession>
<sequence length="125" mass="14410">MPIIGNLFSEQPRQDLDPVMHLLALYQGHLANFPDIIHVQKEALTKVKETRGHVEEGKLEVQKADSIQDLCNTISFATLAEVYHLSQIQVRDFKSQMQHSLQQQIILFQKVMQKSEEALHKYDSI</sequence>
<dbReference type="Pfam" id="PF10456">
    <property type="entry name" value="BAR_3_WASP_bdg"/>
    <property type="match status" value="1"/>
</dbReference>
<dbReference type="GO" id="GO:0005886">
    <property type="term" value="C:plasma membrane"/>
    <property type="evidence" value="ECO:0007669"/>
    <property type="project" value="TreeGrafter"/>
</dbReference>
<dbReference type="GO" id="GO:0016197">
    <property type="term" value="P:endosomal transport"/>
    <property type="evidence" value="ECO:0007669"/>
    <property type="project" value="TreeGrafter"/>
</dbReference>
<dbReference type="PANTHER" id="PTHR45827:SF4">
    <property type="entry name" value="SORTING NEXIN-18"/>
    <property type="match status" value="1"/>
</dbReference>
<evidence type="ECO:0000313" key="3">
    <source>
        <dbReference type="Proteomes" id="UP000299084"/>
    </source>
</evidence>
<gene>
    <name evidence="2" type="ORF">Cadr_000002237</name>
</gene>
<dbReference type="Gene3D" id="1.20.1270.60">
    <property type="entry name" value="Arfaptin homology (AH) domain/BAR domain"/>
    <property type="match status" value="1"/>
</dbReference>
<dbReference type="Proteomes" id="UP000299084">
    <property type="component" value="Unassembled WGS sequence"/>
</dbReference>
<dbReference type="PANTHER" id="PTHR45827">
    <property type="entry name" value="SORTING NEXIN"/>
    <property type="match status" value="1"/>
</dbReference>
<evidence type="ECO:0000313" key="2">
    <source>
        <dbReference type="EMBL" id="KAB1282397.1"/>
    </source>
</evidence>
<dbReference type="InterPro" id="IPR019497">
    <property type="entry name" value="Sorting_nexin_WASP-bd-dom"/>
</dbReference>
<protein>
    <submittedName>
        <fullName evidence="2">Sorting nexin-18</fullName>
    </submittedName>
</protein>
<feature type="domain" description="Sorting nexin protein WASP-binding" evidence="1">
    <location>
        <begin position="4"/>
        <end position="123"/>
    </location>
</feature>
<dbReference type="GO" id="GO:0006897">
    <property type="term" value="P:endocytosis"/>
    <property type="evidence" value="ECO:0007669"/>
    <property type="project" value="TreeGrafter"/>
</dbReference>
<evidence type="ECO:0000259" key="1">
    <source>
        <dbReference type="Pfam" id="PF10456"/>
    </source>
</evidence>
<dbReference type="EMBL" id="JWIN03000002">
    <property type="protein sequence ID" value="KAB1282397.1"/>
    <property type="molecule type" value="Genomic_DNA"/>
</dbReference>
<dbReference type="GO" id="GO:0031410">
    <property type="term" value="C:cytoplasmic vesicle"/>
    <property type="evidence" value="ECO:0007669"/>
    <property type="project" value="TreeGrafter"/>
</dbReference>
<dbReference type="InterPro" id="IPR027267">
    <property type="entry name" value="AH/BAR_dom_sf"/>
</dbReference>
<keyword evidence="3" id="KW-1185">Reference proteome</keyword>
<proteinExistence type="predicted"/>
<dbReference type="GO" id="GO:0035091">
    <property type="term" value="F:phosphatidylinositol binding"/>
    <property type="evidence" value="ECO:0007669"/>
    <property type="project" value="TreeGrafter"/>
</dbReference>
<organism evidence="2 3">
    <name type="scientific">Camelus dromedarius</name>
    <name type="common">Dromedary</name>
    <name type="synonym">Arabian camel</name>
    <dbReference type="NCBI Taxonomy" id="9838"/>
    <lineage>
        <taxon>Eukaryota</taxon>
        <taxon>Metazoa</taxon>
        <taxon>Chordata</taxon>
        <taxon>Craniata</taxon>
        <taxon>Vertebrata</taxon>
        <taxon>Euteleostomi</taxon>
        <taxon>Mammalia</taxon>
        <taxon>Eutheria</taxon>
        <taxon>Laurasiatheria</taxon>
        <taxon>Artiodactyla</taxon>
        <taxon>Tylopoda</taxon>
        <taxon>Camelidae</taxon>
        <taxon>Camelus</taxon>
    </lineage>
</organism>
<dbReference type="GO" id="GO:0097320">
    <property type="term" value="P:plasma membrane tubulation"/>
    <property type="evidence" value="ECO:0007669"/>
    <property type="project" value="TreeGrafter"/>
</dbReference>